<feature type="transmembrane region" description="Helical" evidence="6">
    <location>
        <begin position="141"/>
        <end position="164"/>
    </location>
</feature>
<evidence type="ECO:0000256" key="1">
    <source>
        <dbReference type="ARBA" id="ARBA00004651"/>
    </source>
</evidence>
<dbReference type="OrthoDB" id="399320at2"/>
<dbReference type="Pfam" id="PF06271">
    <property type="entry name" value="RDD"/>
    <property type="match status" value="1"/>
</dbReference>
<feature type="transmembrane region" description="Helical" evidence="6">
    <location>
        <begin position="12"/>
        <end position="32"/>
    </location>
</feature>
<evidence type="ECO:0000313" key="9">
    <source>
        <dbReference type="Proteomes" id="UP000290568"/>
    </source>
</evidence>
<keyword evidence="3 6" id="KW-0812">Transmembrane</keyword>
<dbReference type="PANTHER" id="PTHR36115">
    <property type="entry name" value="PROLINE-RICH ANTIGEN HOMOLOG-RELATED"/>
    <property type="match status" value="1"/>
</dbReference>
<keyword evidence="4 6" id="KW-1133">Transmembrane helix</keyword>
<comment type="subcellular location">
    <subcellularLocation>
        <location evidence="1">Cell membrane</location>
        <topology evidence="1">Multi-pass membrane protein</topology>
    </subcellularLocation>
</comment>
<evidence type="ECO:0000256" key="2">
    <source>
        <dbReference type="ARBA" id="ARBA00022475"/>
    </source>
</evidence>
<evidence type="ECO:0000256" key="3">
    <source>
        <dbReference type="ARBA" id="ARBA00022692"/>
    </source>
</evidence>
<name>A0A449A282_9BACT</name>
<dbReference type="GO" id="GO:0005886">
    <property type="term" value="C:plasma membrane"/>
    <property type="evidence" value="ECO:0007669"/>
    <property type="project" value="UniProtKB-SubCell"/>
</dbReference>
<reference evidence="8 9" key="1">
    <citation type="submission" date="2019-01" db="EMBL/GenBank/DDBJ databases">
        <authorList>
            <consortium name="Pathogen Informatics"/>
        </authorList>
    </citation>
    <scope>NUCLEOTIDE SEQUENCE [LARGE SCALE GENOMIC DNA]</scope>
    <source>
        <strain evidence="8 9">NCTC10183</strain>
    </source>
</reference>
<evidence type="ECO:0000259" key="7">
    <source>
        <dbReference type="Pfam" id="PF06271"/>
    </source>
</evidence>
<evidence type="ECO:0000256" key="4">
    <source>
        <dbReference type="ARBA" id="ARBA00022989"/>
    </source>
</evidence>
<evidence type="ECO:0000256" key="6">
    <source>
        <dbReference type="SAM" id="Phobius"/>
    </source>
</evidence>
<dbReference type="AlphaFoldDB" id="A0A449A282"/>
<protein>
    <submittedName>
        <fullName evidence="8">RDD family protein</fullName>
    </submittedName>
</protein>
<proteinExistence type="predicted"/>
<feature type="transmembrane region" description="Helical" evidence="6">
    <location>
        <begin position="100"/>
        <end position="121"/>
    </location>
</feature>
<feature type="domain" description="RDD" evidence="7">
    <location>
        <begin position="5"/>
        <end position="118"/>
    </location>
</feature>
<accession>A0A449A282</accession>
<keyword evidence="9" id="KW-1185">Reference proteome</keyword>
<organism evidence="8 9">
    <name type="scientific">Mycoplasmopsis gallinacea</name>
    <dbReference type="NCBI Taxonomy" id="29556"/>
    <lineage>
        <taxon>Bacteria</taxon>
        <taxon>Bacillati</taxon>
        <taxon>Mycoplasmatota</taxon>
        <taxon>Mycoplasmoidales</taxon>
        <taxon>Metamycoplasmataceae</taxon>
        <taxon>Mycoplasmopsis</taxon>
    </lineage>
</organism>
<dbReference type="PANTHER" id="PTHR36115:SF9">
    <property type="entry name" value="LMO1584 PROTEIN"/>
    <property type="match status" value="1"/>
</dbReference>
<dbReference type="InterPro" id="IPR010432">
    <property type="entry name" value="RDD"/>
</dbReference>
<sequence length="217" mass="25496">MYENAPFWKRFLSNFLDFVIVFSFSALIVFFATSSDKESFTPNFYNIKLPILLIILLISAYYLLTPIITKGKTLMMLVFRIKIIDNSNKKFKVLSFLKRNIVGCYVWILIFLISVIFFSPLQLSEMGNIKESDNTLSILNVFKNVIGYFISIWFVIMAVNYIIIIKNSKRNGVSEVISGTRVVNWKIVQESKKIQDIPIYPFYKKYRNIVYYQVDKF</sequence>
<evidence type="ECO:0000256" key="5">
    <source>
        <dbReference type="ARBA" id="ARBA00023136"/>
    </source>
</evidence>
<gene>
    <name evidence="8" type="primary">MCYN0488</name>
    <name evidence="8" type="ORF">NCTC10183_00123</name>
</gene>
<dbReference type="RefSeq" id="WP_129620047.1">
    <property type="nucleotide sequence ID" value="NZ_LR214950.1"/>
</dbReference>
<keyword evidence="2" id="KW-1003">Cell membrane</keyword>
<feature type="transmembrane region" description="Helical" evidence="6">
    <location>
        <begin position="44"/>
        <end position="64"/>
    </location>
</feature>
<keyword evidence="5 6" id="KW-0472">Membrane</keyword>
<evidence type="ECO:0000313" key="8">
    <source>
        <dbReference type="EMBL" id="VEU58365.1"/>
    </source>
</evidence>
<dbReference type="EMBL" id="LR214950">
    <property type="protein sequence ID" value="VEU58365.1"/>
    <property type="molecule type" value="Genomic_DNA"/>
</dbReference>
<dbReference type="InterPro" id="IPR051791">
    <property type="entry name" value="Pra-immunoreactive"/>
</dbReference>
<dbReference type="Proteomes" id="UP000290568">
    <property type="component" value="Chromosome"/>
</dbReference>